<evidence type="ECO:0000256" key="4">
    <source>
        <dbReference type="ARBA" id="ARBA00010617"/>
    </source>
</evidence>
<dbReference type="GO" id="GO:0020037">
    <property type="term" value="F:heme binding"/>
    <property type="evidence" value="ECO:0007669"/>
    <property type="project" value="InterPro"/>
</dbReference>
<evidence type="ECO:0000256" key="6">
    <source>
        <dbReference type="ARBA" id="ARBA00022692"/>
    </source>
</evidence>
<evidence type="ECO:0000313" key="15">
    <source>
        <dbReference type="EMBL" id="GBE89570.1"/>
    </source>
</evidence>
<comment type="caution">
    <text evidence="15">The sequence shown here is derived from an EMBL/GenBank/DDBJ whole genome shotgun (WGS) entry which is preliminary data.</text>
</comment>
<dbReference type="CDD" id="cd11065">
    <property type="entry name" value="CYP64-like"/>
    <property type="match status" value="1"/>
</dbReference>
<evidence type="ECO:0000256" key="10">
    <source>
        <dbReference type="ARBA" id="ARBA00023004"/>
    </source>
</evidence>
<sequence length="514" mass="57978">MVLLVISPMDFTMIYLLCTFAVALILLRRKSASSRPLPPGPPADPLIGHLRVFSPAHQHSLFRKWAGEYGDIFRLNILGQHLVVLNSAEAVIDLLEKRGTVYSDRPTCTMFEMMGWEADVAVMPYGPRWRKHRKMLQEYFNYNKCLTYRGDQAREVHALLKVLLTAPEQFLTLTRSFALSSIIKITYGHQVLHPYDDVYIKLAEGAFDALSEAAAGMSLLDLFPSLRHVPWHWFPGFSSLTAAARRLKPATRRLHDYPLEDIRRQMDIGIAQSSFLASHLEALDLAMVSGEELEDLKGAAAVILIAGADTTWSLIQTFFAAMLLFPEAQRKAQEEIDQVVGSRRIPDSSDRDALPFVECVLQETMRWRPVVPFGFAHRSREDDEYNGMFIPQRSVVIPNAVAMSRDEKIYKDADQFYPERFLPAPAGRGEPHFNASFGFGRRICPGRHFADNSTWLVVASVLAMLNITKVLGEDGKEVEPKVEFTTDGQVSRPKPFACTIRPRSEAAKSLILQQ</sequence>
<accession>A0A401H5D8</accession>
<comment type="cofactor">
    <cofactor evidence="1 13">
        <name>heme</name>
        <dbReference type="ChEBI" id="CHEBI:30413"/>
    </cofactor>
</comment>
<dbReference type="Pfam" id="PF00067">
    <property type="entry name" value="p450"/>
    <property type="match status" value="1"/>
</dbReference>
<proteinExistence type="inferred from homology"/>
<dbReference type="GO" id="GO:0005506">
    <property type="term" value="F:iron ion binding"/>
    <property type="evidence" value="ECO:0007669"/>
    <property type="project" value="InterPro"/>
</dbReference>
<dbReference type="InterPro" id="IPR001128">
    <property type="entry name" value="Cyt_P450"/>
</dbReference>
<dbReference type="PROSITE" id="PS00086">
    <property type="entry name" value="CYTOCHROME_P450"/>
    <property type="match status" value="1"/>
</dbReference>
<evidence type="ECO:0000256" key="9">
    <source>
        <dbReference type="ARBA" id="ARBA00023002"/>
    </source>
</evidence>
<keyword evidence="10 13" id="KW-0408">Iron</keyword>
<keyword evidence="7 13" id="KW-0479">Metal-binding</keyword>
<evidence type="ECO:0000313" key="16">
    <source>
        <dbReference type="Proteomes" id="UP000287166"/>
    </source>
</evidence>
<dbReference type="InterPro" id="IPR017972">
    <property type="entry name" value="Cyt_P450_CS"/>
</dbReference>
<name>A0A401H5D8_9APHY</name>
<dbReference type="RefSeq" id="XP_027620483.1">
    <property type="nucleotide sequence ID" value="XM_027764682.1"/>
</dbReference>
<evidence type="ECO:0000256" key="14">
    <source>
        <dbReference type="RuleBase" id="RU000461"/>
    </source>
</evidence>
<feature type="binding site" description="axial binding residue" evidence="13">
    <location>
        <position position="444"/>
    </location>
    <ligand>
        <name>heme</name>
        <dbReference type="ChEBI" id="CHEBI:30413"/>
    </ligand>
    <ligandPart>
        <name>Fe</name>
        <dbReference type="ChEBI" id="CHEBI:18248"/>
    </ligandPart>
</feature>
<comment type="pathway">
    <text evidence="3">Secondary metabolite biosynthesis.</text>
</comment>
<evidence type="ECO:0000256" key="5">
    <source>
        <dbReference type="ARBA" id="ARBA00022617"/>
    </source>
</evidence>
<keyword evidence="8" id="KW-1133">Transmembrane helix</keyword>
<protein>
    <submittedName>
        <fullName evidence="15">Multifunctional cytochrome P450 monooxygenase af510</fullName>
    </submittedName>
</protein>
<dbReference type="InterPro" id="IPR036396">
    <property type="entry name" value="Cyt_P450_sf"/>
</dbReference>
<dbReference type="InParanoid" id="A0A401H5D8"/>
<gene>
    <name evidence="15" type="ORF">SCP_1602330</name>
</gene>
<dbReference type="STRING" id="139825.A0A401H5D8"/>
<evidence type="ECO:0000256" key="13">
    <source>
        <dbReference type="PIRSR" id="PIRSR602401-1"/>
    </source>
</evidence>
<dbReference type="GO" id="GO:0016020">
    <property type="term" value="C:membrane"/>
    <property type="evidence" value="ECO:0007669"/>
    <property type="project" value="UniProtKB-SubCell"/>
</dbReference>
<evidence type="ECO:0000256" key="1">
    <source>
        <dbReference type="ARBA" id="ARBA00001971"/>
    </source>
</evidence>
<evidence type="ECO:0000256" key="8">
    <source>
        <dbReference type="ARBA" id="ARBA00022989"/>
    </source>
</evidence>
<evidence type="ECO:0000256" key="2">
    <source>
        <dbReference type="ARBA" id="ARBA00004370"/>
    </source>
</evidence>
<dbReference type="AlphaFoldDB" id="A0A401H5D8"/>
<dbReference type="GeneID" id="38786487"/>
<reference evidence="15 16" key="1">
    <citation type="journal article" date="2018" name="Sci. Rep.">
        <title>Genome sequence of the cauliflower mushroom Sparassis crispa (Hanabiratake) and its association with beneficial usage.</title>
        <authorList>
            <person name="Kiyama R."/>
            <person name="Furutani Y."/>
            <person name="Kawaguchi K."/>
            <person name="Nakanishi T."/>
        </authorList>
    </citation>
    <scope>NUCLEOTIDE SEQUENCE [LARGE SCALE GENOMIC DNA]</scope>
</reference>
<organism evidence="15 16">
    <name type="scientific">Sparassis crispa</name>
    <dbReference type="NCBI Taxonomy" id="139825"/>
    <lineage>
        <taxon>Eukaryota</taxon>
        <taxon>Fungi</taxon>
        <taxon>Dikarya</taxon>
        <taxon>Basidiomycota</taxon>
        <taxon>Agaricomycotina</taxon>
        <taxon>Agaricomycetes</taxon>
        <taxon>Polyporales</taxon>
        <taxon>Sparassidaceae</taxon>
        <taxon>Sparassis</taxon>
    </lineage>
</organism>
<evidence type="ECO:0000256" key="11">
    <source>
        <dbReference type="ARBA" id="ARBA00023033"/>
    </source>
</evidence>
<dbReference type="InterPro" id="IPR002401">
    <property type="entry name" value="Cyt_P450_E_grp-I"/>
</dbReference>
<keyword evidence="16" id="KW-1185">Reference proteome</keyword>
<dbReference type="PANTHER" id="PTHR46300">
    <property type="entry name" value="P450, PUTATIVE (EUROFUNG)-RELATED-RELATED"/>
    <property type="match status" value="1"/>
</dbReference>
<dbReference type="PANTHER" id="PTHR46300:SF5">
    <property type="entry name" value="CYTOCHROME P450"/>
    <property type="match status" value="1"/>
</dbReference>
<keyword evidence="9 14" id="KW-0560">Oxidoreductase</keyword>
<comment type="subcellular location">
    <subcellularLocation>
        <location evidence="2">Membrane</location>
    </subcellularLocation>
</comment>
<keyword evidence="12" id="KW-0472">Membrane</keyword>
<evidence type="ECO:0000256" key="3">
    <source>
        <dbReference type="ARBA" id="ARBA00005179"/>
    </source>
</evidence>
<dbReference type="OrthoDB" id="2789670at2759"/>
<dbReference type="PRINTS" id="PR00463">
    <property type="entry name" value="EP450I"/>
</dbReference>
<dbReference type="GO" id="GO:0016705">
    <property type="term" value="F:oxidoreductase activity, acting on paired donors, with incorporation or reduction of molecular oxygen"/>
    <property type="evidence" value="ECO:0007669"/>
    <property type="project" value="InterPro"/>
</dbReference>
<comment type="similarity">
    <text evidence="4 14">Belongs to the cytochrome P450 family.</text>
</comment>
<dbReference type="InterPro" id="IPR050364">
    <property type="entry name" value="Cytochrome_P450_fung"/>
</dbReference>
<evidence type="ECO:0000256" key="7">
    <source>
        <dbReference type="ARBA" id="ARBA00022723"/>
    </source>
</evidence>
<keyword evidence="11 14" id="KW-0503">Monooxygenase</keyword>
<dbReference type="GO" id="GO:0004497">
    <property type="term" value="F:monooxygenase activity"/>
    <property type="evidence" value="ECO:0007669"/>
    <property type="project" value="UniProtKB-KW"/>
</dbReference>
<dbReference type="Proteomes" id="UP000287166">
    <property type="component" value="Unassembled WGS sequence"/>
</dbReference>
<dbReference type="Gene3D" id="1.10.630.10">
    <property type="entry name" value="Cytochrome P450"/>
    <property type="match status" value="1"/>
</dbReference>
<keyword evidence="5 13" id="KW-0349">Heme</keyword>
<dbReference type="SUPFAM" id="SSF48264">
    <property type="entry name" value="Cytochrome P450"/>
    <property type="match status" value="1"/>
</dbReference>
<dbReference type="EMBL" id="BFAD01000016">
    <property type="protein sequence ID" value="GBE89570.1"/>
    <property type="molecule type" value="Genomic_DNA"/>
</dbReference>
<keyword evidence="6" id="KW-0812">Transmembrane</keyword>
<evidence type="ECO:0000256" key="12">
    <source>
        <dbReference type="ARBA" id="ARBA00023136"/>
    </source>
</evidence>